<evidence type="ECO:0000256" key="6">
    <source>
        <dbReference type="SAM" id="Phobius"/>
    </source>
</evidence>
<feature type="compositionally biased region" description="Low complexity" evidence="5">
    <location>
        <begin position="558"/>
        <end position="573"/>
    </location>
</feature>
<feature type="compositionally biased region" description="Pro residues" evidence="5">
    <location>
        <begin position="547"/>
        <end position="557"/>
    </location>
</feature>
<dbReference type="GO" id="GO:0030968">
    <property type="term" value="P:endoplasmic reticulum unfolded protein response"/>
    <property type="evidence" value="ECO:0007669"/>
    <property type="project" value="TreeGrafter"/>
</dbReference>
<accession>A0A3M7HGA0</accession>
<feature type="compositionally biased region" description="Polar residues" evidence="5">
    <location>
        <begin position="375"/>
        <end position="390"/>
    </location>
</feature>
<dbReference type="PANTHER" id="PTHR12943:SF27">
    <property type="entry name" value="HOMOCYSTEINE-INDUCED ENDOPLASMIC RETICULUM PROTEIN, ISOFORM A"/>
    <property type="match status" value="1"/>
</dbReference>
<keyword evidence="2 6" id="KW-0812">Transmembrane</keyword>
<dbReference type="PROSITE" id="PS50053">
    <property type="entry name" value="UBIQUITIN_2"/>
    <property type="match status" value="1"/>
</dbReference>
<dbReference type="SUPFAM" id="SSF54236">
    <property type="entry name" value="Ubiquitin-like"/>
    <property type="match status" value="1"/>
</dbReference>
<keyword evidence="3 6" id="KW-1133">Transmembrane helix</keyword>
<feature type="transmembrane region" description="Helical" evidence="6">
    <location>
        <begin position="897"/>
        <end position="915"/>
    </location>
</feature>
<evidence type="ECO:0000256" key="2">
    <source>
        <dbReference type="ARBA" id="ARBA00022692"/>
    </source>
</evidence>
<feature type="region of interest" description="Disordered" evidence="5">
    <location>
        <begin position="540"/>
        <end position="573"/>
    </location>
</feature>
<dbReference type="GO" id="GO:0016020">
    <property type="term" value="C:membrane"/>
    <property type="evidence" value="ECO:0007669"/>
    <property type="project" value="UniProtKB-SubCell"/>
</dbReference>
<feature type="compositionally biased region" description="Basic and acidic residues" evidence="5">
    <location>
        <begin position="1137"/>
        <end position="1149"/>
    </location>
</feature>
<dbReference type="VEuPathDB" id="FungiDB:BTJ68_06886"/>
<feature type="compositionally biased region" description="Basic and acidic residues" evidence="5">
    <location>
        <begin position="1065"/>
        <end position="1129"/>
    </location>
</feature>
<proteinExistence type="predicted"/>
<comment type="caution">
    <text evidence="8">The sequence shown here is derived from an EMBL/GenBank/DDBJ whole genome shotgun (WGS) entry which is preliminary data.</text>
</comment>
<dbReference type="Proteomes" id="UP000280598">
    <property type="component" value="Unassembled WGS sequence"/>
</dbReference>
<feature type="transmembrane region" description="Helical" evidence="6">
    <location>
        <begin position="924"/>
        <end position="941"/>
    </location>
</feature>
<feature type="region of interest" description="Disordered" evidence="5">
    <location>
        <begin position="962"/>
        <end position="1014"/>
    </location>
</feature>
<reference evidence="8 9" key="1">
    <citation type="journal article" date="2018" name="BMC Genomics">
        <title>Genomic evidence for intraspecific hybridization in a clonal and extremely halotolerant yeast.</title>
        <authorList>
            <person name="Gostincar C."/>
            <person name="Stajich J.E."/>
            <person name="Zupancic J."/>
            <person name="Zalar P."/>
            <person name="Gunde-Cimerman N."/>
        </authorList>
    </citation>
    <scope>NUCLEOTIDE SEQUENCE [LARGE SCALE GENOMIC DNA]</scope>
    <source>
        <strain evidence="8 9">EXF-562</strain>
    </source>
</reference>
<evidence type="ECO:0000313" key="8">
    <source>
        <dbReference type="EMBL" id="RMZ12025.1"/>
    </source>
</evidence>
<name>A0A3M7HGA0_HORWE</name>
<feature type="compositionally biased region" description="Polar residues" evidence="5">
    <location>
        <begin position="464"/>
        <end position="475"/>
    </location>
</feature>
<feature type="region of interest" description="Disordered" evidence="5">
    <location>
        <begin position="665"/>
        <end position="697"/>
    </location>
</feature>
<keyword evidence="4 6" id="KW-0472">Membrane</keyword>
<feature type="compositionally biased region" description="Low complexity" evidence="5">
    <location>
        <begin position="962"/>
        <end position="992"/>
    </location>
</feature>
<evidence type="ECO:0000256" key="3">
    <source>
        <dbReference type="ARBA" id="ARBA00022989"/>
    </source>
</evidence>
<organism evidence="8 9">
    <name type="scientific">Hortaea werneckii</name>
    <name type="common">Black yeast</name>
    <name type="synonym">Cladosporium werneckii</name>
    <dbReference type="NCBI Taxonomy" id="91943"/>
    <lineage>
        <taxon>Eukaryota</taxon>
        <taxon>Fungi</taxon>
        <taxon>Dikarya</taxon>
        <taxon>Ascomycota</taxon>
        <taxon>Pezizomycotina</taxon>
        <taxon>Dothideomycetes</taxon>
        <taxon>Dothideomycetidae</taxon>
        <taxon>Mycosphaerellales</taxon>
        <taxon>Teratosphaeriaceae</taxon>
        <taxon>Hortaea</taxon>
    </lineage>
</organism>
<dbReference type="InterPro" id="IPR000626">
    <property type="entry name" value="Ubiquitin-like_dom"/>
</dbReference>
<feature type="compositionally biased region" description="Low complexity" evidence="5">
    <location>
        <begin position="476"/>
        <end position="496"/>
    </location>
</feature>
<evidence type="ECO:0000313" key="9">
    <source>
        <dbReference type="Proteomes" id="UP000280598"/>
    </source>
</evidence>
<feature type="region of interest" description="Disordered" evidence="5">
    <location>
        <begin position="460"/>
        <end position="524"/>
    </location>
</feature>
<comment type="subcellular location">
    <subcellularLocation>
        <location evidence="1">Membrane</location>
    </subcellularLocation>
</comment>
<evidence type="ECO:0000259" key="7">
    <source>
        <dbReference type="PROSITE" id="PS50053"/>
    </source>
</evidence>
<dbReference type="EMBL" id="QWIS01000047">
    <property type="protein sequence ID" value="RMZ12025.1"/>
    <property type="molecule type" value="Genomic_DNA"/>
</dbReference>
<gene>
    <name evidence="8" type="ORF">D0860_03131</name>
</gene>
<evidence type="ECO:0000256" key="1">
    <source>
        <dbReference type="ARBA" id="ARBA00004370"/>
    </source>
</evidence>
<feature type="region of interest" description="Disordered" evidence="5">
    <location>
        <begin position="1065"/>
        <end position="1149"/>
    </location>
</feature>
<sequence length="1149" mass="122095">MVSHAFDLLDFSMLDEAILDNLAIRGTDQRCGVSVDGPYARLESPIEEFGQIAEVVQILFLNLVELEAGDTEGVRDSEAVEPTPRATNGLQRDGGHDLYCPWSARPNTLSPPRTQSLFIVFRMLASPKPFFLFLAEISLPDAVKLDDTKESNAEGDGDWPPNNLSRVPGGAEGLLAAGPGLMEGAVGSSSGVGGGVPGQSRWADCLVESAGMCSGGHVGCGLGVKQLAHGLRLHTLVAATPTPTYYDLGLVVPTRYIVFNMAPATEPPSEISLRVKVPPGHLEGIVDSFEIGNFPTTATIGAVRQRIQEVAPGNPATERQRILYGGRALVDNEQPLADALNTKRDPSQTDYVLHLLVKPGPEAQTGHRRGVSAPGLNNASAAGNDEAQQQERIARFRQRTEELRQQGHMAQPTPPAGTQLPPGAIPIPPGAMRVGPGMPGFGQAIAQGQQQRAAMGMHGMHGTLPQQQNGGQDTTQPQQRADGQQQQQQQQQHAQAHSLANGTPNPVHRPISGQGVHLEGVGPNGQRFQIHQQTLQFPHVNFGMPGQAPPPGFPPGSMPQLPGFQPGPLQQQQHLHMQQRPHVVLPAQPAQPGQTQQGRPRTALDQARDNIVEMRRMLDELRTNAGDNASEEEQQRISNLQERVNSINSYIDPFNLHNRGDVAASAVGNEGGRTSAPPAGTNSGGSGTQGRSLFGAHPGASGSLFGAQPVHHNPGSLFNGYQQPGAGLFGGQPPQATSLFGSQPRQQGSLFNTAAPPRATSLFQGPPGASLFGPQPQSQPVNPTGREDVSCYLLSSPSGPHALLFSPQHGTYTGGGGIGAPQAIGLAPTPTTQPQFPGAQVAGAQGEADPVAAAAAQHIANAQARLAAQGGAGAGANAQQQQGQAAQDPLAGPLGQLLNHMWLLLRILIFAYFLLGSNLGWRRPVLLMLLGLGFWAVRMGILNEGGGIRRWWDDVVGVQRGRQPQAGAQEGAQQQRQGGEAGAQAQQGENAGINGDRGQGGQQQDGRGRRMPTPEQVAQRLLNERQQRQNAQVGRLREIVRPIERAVALFLASLWPGIGEAAVRAREDEERRRNEEEVTRQRAAEEERVRKEEEEKKAVEDSQKTTEGEASEGKQAVDAKEAGAPKDSTESPPAPEINREGEQTRSAGD</sequence>
<dbReference type="Gene3D" id="3.10.20.90">
    <property type="entry name" value="Phosphatidylinositol 3-kinase Catalytic Subunit, Chain A, domain 1"/>
    <property type="match status" value="1"/>
</dbReference>
<evidence type="ECO:0000256" key="5">
    <source>
        <dbReference type="SAM" id="MobiDB-lite"/>
    </source>
</evidence>
<protein>
    <recommendedName>
        <fullName evidence="7">Ubiquitin-like domain-containing protein</fullName>
    </recommendedName>
</protein>
<dbReference type="InterPro" id="IPR029071">
    <property type="entry name" value="Ubiquitin-like_domsf"/>
</dbReference>
<dbReference type="InterPro" id="IPR039751">
    <property type="entry name" value="HERPUD1/2"/>
</dbReference>
<dbReference type="PANTHER" id="PTHR12943">
    <property type="entry name" value="HOMOCYSTEINE-RESPONSIVE ENDOPLASMIC RETICULUM-RESIDENT UNIQUITIN-LIKE DOMAIN HERPUD PROTEIN FAMILY MEMBER"/>
    <property type="match status" value="1"/>
</dbReference>
<feature type="domain" description="Ubiquitin-like" evidence="7">
    <location>
        <begin position="271"/>
        <end position="338"/>
    </location>
</feature>
<dbReference type="AlphaFoldDB" id="A0A3M7HGA0"/>
<feature type="region of interest" description="Disordered" evidence="5">
    <location>
        <begin position="824"/>
        <end position="844"/>
    </location>
</feature>
<feature type="region of interest" description="Disordered" evidence="5">
    <location>
        <begin position="362"/>
        <end position="390"/>
    </location>
</feature>
<evidence type="ECO:0000256" key="4">
    <source>
        <dbReference type="ARBA" id="ARBA00023136"/>
    </source>
</evidence>